<name>A0A5J5IRY9_9MICO</name>
<dbReference type="Pfam" id="PF07683">
    <property type="entry name" value="CobW_C"/>
    <property type="match status" value="1"/>
</dbReference>
<feature type="domain" description="CobW C-terminal" evidence="2">
    <location>
        <begin position="196"/>
        <end position="291"/>
    </location>
</feature>
<protein>
    <submittedName>
        <fullName evidence="3">Cobalamin biosynthesis protein CobW</fullName>
    </submittedName>
</protein>
<reference evidence="4" key="1">
    <citation type="submission" date="2019-09" db="EMBL/GenBank/DDBJ databases">
        <title>Mumia zhuanghuii sp. nov. isolated from the intestinal contents of plateau pika (Ochotona curzoniae) in the Qinghai-Tibet plateau of China.</title>
        <authorList>
            <person name="Tian Z."/>
        </authorList>
    </citation>
    <scope>NUCLEOTIDE SEQUENCE [LARGE SCALE GENOMIC DNA]</scope>
    <source>
        <strain evidence="4">DSM 25564</strain>
    </source>
</reference>
<dbReference type="OrthoDB" id="9808822at2"/>
<dbReference type="PANTHER" id="PTHR43603:SF1">
    <property type="entry name" value="ZINC-REGULATED GTPASE METALLOPROTEIN ACTIVATOR 1"/>
    <property type="match status" value="1"/>
</dbReference>
<dbReference type="InterPro" id="IPR051927">
    <property type="entry name" value="Zn_Chap_cDPG_Synth"/>
</dbReference>
<comment type="caution">
    <text evidence="3">The sequence shown here is derived from an EMBL/GenBank/DDBJ whole genome shotgun (WGS) entry which is preliminary data.</text>
</comment>
<evidence type="ECO:0000259" key="2">
    <source>
        <dbReference type="SMART" id="SM00833"/>
    </source>
</evidence>
<dbReference type="EMBL" id="VYRZ01000003">
    <property type="protein sequence ID" value="KAA9085221.1"/>
    <property type="molecule type" value="Genomic_DNA"/>
</dbReference>
<sequence>MTAPATRARPPRPESLAVTPRILITGVCSAERRRYARLAGIALRRSGRHVVDLPADADPRIAHRSLDDADSICIVDARHALSDLRDEAPLRRAVDAGDARGDVGARARQAATLIEGSTAVVIVNWERVPTVALSILMALVSHLAPTARVRLSRGVPDDLRALDHDSGRPSTPPGERPGWTRALNGAHDPFLTDRRVTTLHYEQLRPLHPERLLSALDTLESGRFGVVVRSMGVCRLATRPHRPARWEQSGSAMWLDPLTGDHGFDDTGQDLAITGIDLNGEAVSRLLDEAALDDRELAAGPLAWLEYADALPAWPVVTADDGGPGLDR</sequence>
<dbReference type="InterPro" id="IPR011629">
    <property type="entry name" value="CobW-like_C"/>
</dbReference>
<organism evidence="3 4">
    <name type="scientific">Microbacterium radiodurans</name>
    <dbReference type="NCBI Taxonomy" id="661398"/>
    <lineage>
        <taxon>Bacteria</taxon>
        <taxon>Bacillati</taxon>
        <taxon>Actinomycetota</taxon>
        <taxon>Actinomycetes</taxon>
        <taxon>Micrococcales</taxon>
        <taxon>Microbacteriaceae</taxon>
        <taxon>Microbacterium</taxon>
    </lineage>
</organism>
<dbReference type="SUPFAM" id="SSF90002">
    <property type="entry name" value="Hypothetical protein YjiA, C-terminal domain"/>
    <property type="match status" value="1"/>
</dbReference>
<gene>
    <name evidence="3" type="ORF">F6B42_12110</name>
</gene>
<dbReference type="SMART" id="SM00833">
    <property type="entry name" value="CobW_C"/>
    <property type="match status" value="1"/>
</dbReference>
<dbReference type="Proteomes" id="UP000327039">
    <property type="component" value="Unassembled WGS sequence"/>
</dbReference>
<keyword evidence="4" id="KW-1185">Reference proteome</keyword>
<evidence type="ECO:0000256" key="1">
    <source>
        <dbReference type="SAM" id="MobiDB-lite"/>
    </source>
</evidence>
<proteinExistence type="predicted"/>
<feature type="region of interest" description="Disordered" evidence="1">
    <location>
        <begin position="159"/>
        <end position="182"/>
    </location>
</feature>
<accession>A0A5J5IRY9</accession>
<evidence type="ECO:0000313" key="4">
    <source>
        <dbReference type="Proteomes" id="UP000327039"/>
    </source>
</evidence>
<evidence type="ECO:0000313" key="3">
    <source>
        <dbReference type="EMBL" id="KAA9085221.1"/>
    </source>
</evidence>
<dbReference type="AlphaFoldDB" id="A0A5J5IRY9"/>
<dbReference type="PANTHER" id="PTHR43603">
    <property type="entry name" value="COBW DOMAIN-CONTAINING PROTEIN DDB_G0274527"/>
    <property type="match status" value="1"/>
</dbReference>